<reference evidence="1" key="1">
    <citation type="journal article" date="2014" name="Front. Microbiol.">
        <title>High frequency of phylogenetically diverse reductive dehalogenase-homologous genes in deep subseafloor sedimentary metagenomes.</title>
        <authorList>
            <person name="Kawai M."/>
            <person name="Futagami T."/>
            <person name="Toyoda A."/>
            <person name="Takaki Y."/>
            <person name="Nishi S."/>
            <person name="Hori S."/>
            <person name="Arai W."/>
            <person name="Tsubouchi T."/>
            <person name="Morono Y."/>
            <person name="Uchiyama I."/>
            <person name="Ito T."/>
            <person name="Fujiyama A."/>
            <person name="Inagaki F."/>
            <person name="Takami H."/>
        </authorList>
    </citation>
    <scope>NUCLEOTIDE SEQUENCE</scope>
    <source>
        <strain evidence="1">Expedition CK06-06</strain>
    </source>
</reference>
<feature type="non-terminal residue" evidence="1">
    <location>
        <position position="1"/>
    </location>
</feature>
<proteinExistence type="predicted"/>
<dbReference type="AlphaFoldDB" id="X1JNC9"/>
<name>X1JNC9_9ZZZZ</name>
<protein>
    <submittedName>
        <fullName evidence="1">Uncharacterized protein</fullName>
    </submittedName>
</protein>
<comment type="caution">
    <text evidence="1">The sequence shown here is derived from an EMBL/GenBank/DDBJ whole genome shotgun (WGS) entry which is preliminary data.</text>
</comment>
<gene>
    <name evidence="1" type="ORF">S03H2_73036</name>
</gene>
<dbReference type="EMBL" id="BARU01049783">
    <property type="protein sequence ID" value="GAH96241.1"/>
    <property type="molecule type" value="Genomic_DNA"/>
</dbReference>
<evidence type="ECO:0000313" key="1">
    <source>
        <dbReference type="EMBL" id="GAH96241.1"/>
    </source>
</evidence>
<accession>X1JNC9</accession>
<feature type="non-terminal residue" evidence="1">
    <location>
        <position position="36"/>
    </location>
</feature>
<sequence>FLILSCGTGLQGMLDLFDRKNIVKPIFMGLNTHGIA</sequence>
<organism evidence="1">
    <name type="scientific">marine sediment metagenome</name>
    <dbReference type="NCBI Taxonomy" id="412755"/>
    <lineage>
        <taxon>unclassified sequences</taxon>
        <taxon>metagenomes</taxon>
        <taxon>ecological metagenomes</taxon>
    </lineage>
</organism>